<dbReference type="SUPFAM" id="SSF54593">
    <property type="entry name" value="Glyoxalase/Bleomycin resistance protein/Dihydroxybiphenyl dioxygenase"/>
    <property type="match status" value="1"/>
</dbReference>
<comment type="caution">
    <text evidence="2">The sequence shown here is derived from an EMBL/GenBank/DDBJ whole genome shotgun (WGS) entry which is preliminary data.</text>
</comment>
<proteinExistence type="predicted"/>
<keyword evidence="3" id="KW-1185">Reference proteome</keyword>
<dbReference type="Pfam" id="PF00903">
    <property type="entry name" value="Glyoxalase"/>
    <property type="match status" value="1"/>
</dbReference>
<dbReference type="InterPro" id="IPR029068">
    <property type="entry name" value="Glyas_Bleomycin-R_OHBP_Dase"/>
</dbReference>
<organism evidence="2 3">
    <name type="scientific">Actinocatenispora comari</name>
    <dbReference type="NCBI Taxonomy" id="2807577"/>
    <lineage>
        <taxon>Bacteria</taxon>
        <taxon>Bacillati</taxon>
        <taxon>Actinomycetota</taxon>
        <taxon>Actinomycetes</taxon>
        <taxon>Micromonosporales</taxon>
        <taxon>Micromonosporaceae</taxon>
        <taxon>Actinocatenispora</taxon>
    </lineage>
</organism>
<evidence type="ECO:0000313" key="2">
    <source>
        <dbReference type="EMBL" id="GIL28121.1"/>
    </source>
</evidence>
<accession>A0A8J4AAQ3</accession>
<dbReference type="InterPro" id="IPR004360">
    <property type="entry name" value="Glyas_Fos-R_dOase_dom"/>
</dbReference>
<dbReference type="PANTHER" id="PTHR35006:SF2">
    <property type="entry name" value="GLYOXALASE FAMILY PROTEIN (AFU_ORTHOLOGUE AFUA_5G14830)"/>
    <property type="match status" value="1"/>
</dbReference>
<feature type="domain" description="VOC" evidence="1">
    <location>
        <begin position="1"/>
        <end position="123"/>
    </location>
</feature>
<reference evidence="3" key="1">
    <citation type="journal article" date="2021" name="Int. J. Syst. Evol. Microbiol.">
        <title>Actinocatenispora comari sp. nov., an endophytic actinomycete isolated from aerial parts of Comarum salesowianum.</title>
        <authorList>
            <person name="Oyunbileg N."/>
            <person name="Iizaka Y."/>
            <person name="Hamada M."/>
            <person name="Davaapurev B.O."/>
            <person name="Fukumoto A."/>
            <person name="Tsetseg B."/>
            <person name="Kato F."/>
            <person name="Tamura T."/>
            <person name="Batkhuu J."/>
            <person name="Anzai Y."/>
        </authorList>
    </citation>
    <scope>NUCLEOTIDE SEQUENCE [LARGE SCALE GENOMIC DNA]</scope>
    <source>
        <strain evidence="3">NUM-2625</strain>
    </source>
</reference>
<dbReference type="Gene3D" id="3.10.180.10">
    <property type="entry name" value="2,3-Dihydroxybiphenyl 1,2-Dioxygenase, domain 1"/>
    <property type="match status" value="1"/>
</dbReference>
<name>A0A8J4AAQ3_9ACTN</name>
<dbReference type="EMBL" id="BOPO01000055">
    <property type="protein sequence ID" value="GIL28121.1"/>
    <property type="molecule type" value="Genomic_DNA"/>
</dbReference>
<gene>
    <name evidence="2" type="ORF">NUM_33750</name>
</gene>
<dbReference type="PANTHER" id="PTHR35006">
    <property type="entry name" value="GLYOXALASE FAMILY PROTEIN (AFU_ORTHOLOGUE AFUA_5G14830)"/>
    <property type="match status" value="1"/>
</dbReference>
<dbReference type="RefSeq" id="WP_207125838.1">
    <property type="nucleotide sequence ID" value="NZ_BOPO01000055.1"/>
</dbReference>
<evidence type="ECO:0000313" key="3">
    <source>
        <dbReference type="Proteomes" id="UP000614996"/>
    </source>
</evidence>
<dbReference type="PROSITE" id="PS51819">
    <property type="entry name" value="VOC"/>
    <property type="match status" value="1"/>
</dbReference>
<dbReference type="AlphaFoldDB" id="A0A8J4AAQ3"/>
<protein>
    <submittedName>
        <fullName evidence="2">Glyoxalase</fullName>
    </submittedName>
</protein>
<sequence length="131" mass="14107">MFDHIGIQVADVEATVAFYLRVFAPLGMRETKRFEHDGALIVALATGDNPALWFSPAQGAETRELHVAFPAADRAAIDAVHAAALDAGVEVLHAPREWPEYHPGYYAVFLRDPDGHNVEAVTHGAPPAPSA</sequence>
<dbReference type="Proteomes" id="UP000614996">
    <property type="component" value="Unassembled WGS sequence"/>
</dbReference>
<evidence type="ECO:0000259" key="1">
    <source>
        <dbReference type="PROSITE" id="PS51819"/>
    </source>
</evidence>
<dbReference type="InterPro" id="IPR037523">
    <property type="entry name" value="VOC_core"/>
</dbReference>